<proteinExistence type="inferred from homology"/>
<dbReference type="InterPro" id="IPR000757">
    <property type="entry name" value="Beta-glucanase-like"/>
</dbReference>
<dbReference type="PANTHER" id="PTHR10963">
    <property type="entry name" value="GLYCOSYL HYDROLASE-RELATED"/>
    <property type="match status" value="1"/>
</dbReference>
<evidence type="ECO:0000313" key="10">
    <source>
        <dbReference type="Proteomes" id="UP000799770"/>
    </source>
</evidence>
<keyword evidence="9" id="KW-0430">Lectin</keyword>
<feature type="chain" id="PRO_5025683039" description="endo-1,3(4)-beta-glucanase" evidence="7">
    <location>
        <begin position="22"/>
        <end position="575"/>
    </location>
</feature>
<dbReference type="Pfam" id="PF26113">
    <property type="entry name" value="GH16_XgeA"/>
    <property type="match status" value="1"/>
</dbReference>
<dbReference type="PANTHER" id="PTHR10963:SF24">
    <property type="entry name" value="GLYCOSIDASE C21B10.07-RELATED"/>
    <property type="match status" value="1"/>
</dbReference>
<dbReference type="CDD" id="cd02181">
    <property type="entry name" value="GH16_fungal_Lam16A_glucanase"/>
    <property type="match status" value="1"/>
</dbReference>
<keyword evidence="10" id="KW-1185">Reference proteome</keyword>
<dbReference type="EMBL" id="ML977317">
    <property type="protein sequence ID" value="KAF2118155.1"/>
    <property type="molecule type" value="Genomic_DNA"/>
</dbReference>
<dbReference type="EC" id="3.2.1.6" evidence="3"/>
<organism evidence="9 10">
    <name type="scientific">Lophiotrema nucula</name>
    <dbReference type="NCBI Taxonomy" id="690887"/>
    <lineage>
        <taxon>Eukaryota</taxon>
        <taxon>Fungi</taxon>
        <taxon>Dikarya</taxon>
        <taxon>Ascomycota</taxon>
        <taxon>Pezizomycotina</taxon>
        <taxon>Dothideomycetes</taxon>
        <taxon>Pleosporomycetidae</taxon>
        <taxon>Pleosporales</taxon>
        <taxon>Lophiotremataceae</taxon>
        <taxon>Lophiotrema</taxon>
    </lineage>
</organism>
<comment type="catalytic activity">
    <reaction evidence="1">
        <text>Endohydrolysis of (1-&gt;3)- or (1-&gt;4)-linkages in beta-D-glucans when the glucose residue whose reducing group is involved in the linkage to be hydrolyzed is itself substituted at C-3.</text>
        <dbReference type="EC" id="3.2.1.6"/>
    </reaction>
</comment>
<dbReference type="GO" id="GO:0052861">
    <property type="term" value="F:endo-1,3(4)-beta-glucanase activity"/>
    <property type="evidence" value="ECO:0007669"/>
    <property type="project" value="UniProtKB-EC"/>
</dbReference>
<dbReference type="AlphaFoldDB" id="A0A6A5ZG06"/>
<name>A0A6A5ZG06_9PLEO</name>
<accession>A0A6A5ZG06</accession>
<feature type="domain" description="GH16" evidence="8">
    <location>
        <begin position="15"/>
        <end position="277"/>
    </location>
</feature>
<evidence type="ECO:0000256" key="7">
    <source>
        <dbReference type="SAM" id="SignalP"/>
    </source>
</evidence>
<dbReference type="SUPFAM" id="SSF49899">
    <property type="entry name" value="Concanavalin A-like lectins/glucanases"/>
    <property type="match status" value="1"/>
</dbReference>
<evidence type="ECO:0000256" key="2">
    <source>
        <dbReference type="ARBA" id="ARBA00006865"/>
    </source>
</evidence>
<evidence type="ECO:0000313" key="9">
    <source>
        <dbReference type="EMBL" id="KAF2118155.1"/>
    </source>
</evidence>
<evidence type="ECO:0000259" key="8">
    <source>
        <dbReference type="PROSITE" id="PS51762"/>
    </source>
</evidence>
<feature type="signal peptide" evidence="7">
    <location>
        <begin position="1"/>
        <end position="21"/>
    </location>
</feature>
<dbReference type="GO" id="GO:0030246">
    <property type="term" value="F:carbohydrate binding"/>
    <property type="evidence" value="ECO:0007669"/>
    <property type="project" value="UniProtKB-KW"/>
</dbReference>
<keyword evidence="4" id="KW-0378">Hydrolase</keyword>
<dbReference type="GO" id="GO:0009251">
    <property type="term" value="P:glucan catabolic process"/>
    <property type="evidence" value="ECO:0007669"/>
    <property type="project" value="TreeGrafter"/>
</dbReference>
<reference evidence="9" key="1">
    <citation type="journal article" date="2020" name="Stud. Mycol.">
        <title>101 Dothideomycetes genomes: a test case for predicting lifestyles and emergence of pathogens.</title>
        <authorList>
            <person name="Haridas S."/>
            <person name="Albert R."/>
            <person name="Binder M."/>
            <person name="Bloem J."/>
            <person name="Labutti K."/>
            <person name="Salamov A."/>
            <person name="Andreopoulos B."/>
            <person name="Baker S."/>
            <person name="Barry K."/>
            <person name="Bills G."/>
            <person name="Bluhm B."/>
            <person name="Cannon C."/>
            <person name="Castanera R."/>
            <person name="Culley D."/>
            <person name="Daum C."/>
            <person name="Ezra D."/>
            <person name="Gonzalez J."/>
            <person name="Henrissat B."/>
            <person name="Kuo A."/>
            <person name="Liang C."/>
            <person name="Lipzen A."/>
            <person name="Lutzoni F."/>
            <person name="Magnuson J."/>
            <person name="Mondo S."/>
            <person name="Nolan M."/>
            <person name="Ohm R."/>
            <person name="Pangilinan J."/>
            <person name="Park H.-J."/>
            <person name="Ramirez L."/>
            <person name="Alfaro M."/>
            <person name="Sun H."/>
            <person name="Tritt A."/>
            <person name="Yoshinaga Y."/>
            <person name="Zwiers L.-H."/>
            <person name="Turgeon B."/>
            <person name="Goodwin S."/>
            <person name="Spatafora J."/>
            <person name="Crous P."/>
            <person name="Grigoriev I."/>
        </authorList>
    </citation>
    <scope>NUCLEOTIDE SEQUENCE</scope>
    <source>
        <strain evidence="9">CBS 627.86</strain>
    </source>
</reference>
<keyword evidence="7" id="KW-0732">Signal</keyword>
<dbReference type="InterPro" id="IPR050546">
    <property type="entry name" value="Glycosyl_Hydrlase_16"/>
</dbReference>
<dbReference type="FunFam" id="2.60.120.200:FF:000114">
    <property type="entry name" value="Probable endo-1,3(4)-beta-glucanase NFIA_089530"/>
    <property type="match status" value="1"/>
</dbReference>
<evidence type="ECO:0000256" key="6">
    <source>
        <dbReference type="SAM" id="MobiDB-lite"/>
    </source>
</evidence>
<feature type="region of interest" description="Disordered" evidence="6">
    <location>
        <begin position="379"/>
        <end position="481"/>
    </location>
</feature>
<dbReference type="PROSITE" id="PS51762">
    <property type="entry name" value="GH16_2"/>
    <property type="match status" value="1"/>
</dbReference>
<dbReference type="InterPro" id="IPR013320">
    <property type="entry name" value="ConA-like_dom_sf"/>
</dbReference>
<evidence type="ECO:0000256" key="1">
    <source>
        <dbReference type="ARBA" id="ARBA00000124"/>
    </source>
</evidence>
<comment type="similarity">
    <text evidence="2">Belongs to the glycosyl hydrolase 16 family.</text>
</comment>
<feature type="region of interest" description="Disordered" evidence="6">
    <location>
        <begin position="550"/>
        <end position="575"/>
    </location>
</feature>
<keyword evidence="5" id="KW-0326">Glycosidase</keyword>
<evidence type="ECO:0000256" key="5">
    <source>
        <dbReference type="ARBA" id="ARBA00023295"/>
    </source>
</evidence>
<feature type="compositionally biased region" description="Low complexity" evidence="6">
    <location>
        <begin position="414"/>
        <end position="443"/>
    </location>
</feature>
<feature type="compositionally biased region" description="Basic residues" evidence="6">
    <location>
        <begin position="555"/>
        <end position="575"/>
    </location>
</feature>
<dbReference type="Gene3D" id="2.60.120.200">
    <property type="match status" value="1"/>
</dbReference>
<dbReference type="Proteomes" id="UP000799770">
    <property type="component" value="Unassembled WGS sequence"/>
</dbReference>
<feature type="compositionally biased region" description="Low complexity" evidence="6">
    <location>
        <begin position="469"/>
        <end position="481"/>
    </location>
</feature>
<protein>
    <recommendedName>
        <fullName evidence="3">endo-1,3(4)-beta-glucanase</fullName>
        <ecNumber evidence="3">3.2.1.6</ecNumber>
    </recommendedName>
</protein>
<dbReference type="OrthoDB" id="192832at2759"/>
<gene>
    <name evidence="9" type="ORF">BDV96DRAFT_597028</name>
</gene>
<evidence type="ECO:0000256" key="4">
    <source>
        <dbReference type="ARBA" id="ARBA00022801"/>
    </source>
</evidence>
<sequence>MYISTLLSASALVHLSIAGYALQDDYMQDFFGNFDFFTSADPTNGFVKFVDQSTAQSTGLINSTGSAVTWGVDSTNETPNGRPSVRISSKKTYDTGLVILDVAHMPVGCGTWPAFWMVGPEWPTNGEIDILEGVNEQETNSMTLHTGPNCAISTNNGIFSGEVATSNCDVNAADQNKNAGCSIASKDTQSYGTGLNSGQGGVYATQWTDQAISVYFFPRDSIPDDVTSGSPDPTGWGTPDAKFQGDCDIASTFKQQQIVFDTTFCGDWAGEVWSSGSCASKADTCESYVQNNPSAFANAYWTINSLKVYQDDGDATPAPGPSSIASVYPSSIASIIPTSEIPIPSLTVPVISGSTLAPPAVFTSAFSTVAPVPTVPVSTGFGGGRHSRSHRFSRSQDNNELAPTSAAPFPTGNSSSIASGPSAPAVTSGAATSNATLSSATTAPVASNRPGTNNNFPNGPMNEFDWPQAAGNGNNGGAASSAAASSKIASSAAASSATVPATTLGTATSAPAVPAVSSTQVAAAPTSNVPNRIVQTVYETLYVTVPASAPTPAARKARHVRQHRRRLTQHHAARR</sequence>
<evidence type="ECO:0000256" key="3">
    <source>
        <dbReference type="ARBA" id="ARBA00012599"/>
    </source>
</evidence>